<dbReference type="Proteomes" id="UP001500842">
    <property type="component" value="Unassembled WGS sequence"/>
</dbReference>
<evidence type="ECO:0000256" key="1">
    <source>
        <dbReference type="SAM" id="MobiDB-lite"/>
    </source>
</evidence>
<keyword evidence="2" id="KW-0732">Signal</keyword>
<feature type="signal peptide" evidence="2">
    <location>
        <begin position="1"/>
        <end position="26"/>
    </location>
</feature>
<reference evidence="3 4" key="1">
    <citation type="journal article" date="2019" name="Int. J. Syst. Evol. Microbiol.">
        <title>The Global Catalogue of Microorganisms (GCM) 10K type strain sequencing project: providing services to taxonomists for standard genome sequencing and annotation.</title>
        <authorList>
            <consortium name="The Broad Institute Genomics Platform"/>
            <consortium name="The Broad Institute Genome Sequencing Center for Infectious Disease"/>
            <person name="Wu L."/>
            <person name="Ma J."/>
        </authorList>
    </citation>
    <scope>NUCLEOTIDE SEQUENCE [LARGE SCALE GENOMIC DNA]</scope>
    <source>
        <strain evidence="3 4">JCM 14942</strain>
    </source>
</reference>
<accession>A0ABN2B8A1</accession>
<protein>
    <recommendedName>
        <fullName evidence="5">FMN-binding domain-containing protein</fullName>
    </recommendedName>
</protein>
<feature type="region of interest" description="Disordered" evidence="1">
    <location>
        <begin position="28"/>
        <end position="57"/>
    </location>
</feature>
<feature type="chain" id="PRO_5045275480" description="FMN-binding domain-containing protein" evidence="2">
    <location>
        <begin position="27"/>
        <end position="140"/>
    </location>
</feature>
<name>A0ABN2B8A1_9ACTN</name>
<dbReference type="EMBL" id="BAAAOR010000030">
    <property type="protein sequence ID" value="GAA1535966.1"/>
    <property type="molecule type" value="Genomic_DNA"/>
</dbReference>
<sequence>MRRPSSSRLLGLAAVGLAGVGSACTAADEPADAADSDRGSGGYTAGDYTATGSYTTPGGAEKLEVSLTLDADGTISALTVTPLGVNPNSKKFQAQFASGIADVAVGKSIASLSVDKVAGSSLSSGGFNSALDAIADAAQP</sequence>
<comment type="caution">
    <text evidence="3">The sequence shown here is derived from an EMBL/GenBank/DDBJ whole genome shotgun (WGS) entry which is preliminary data.</text>
</comment>
<evidence type="ECO:0000313" key="3">
    <source>
        <dbReference type="EMBL" id="GAA1535966.1"/>
    </source>
</evidence>
<dbReference type="RefSeq" id="WP_141007545.1">
    <property type="nucleotide sequence ID" value="NZ_BAAAOR010000030.1"/>
</dbReference>
<evidence type="ECO:0000256" key="2">
    <source>
        <dbReference type="SAM" id="SignalP"/>
    </source>
</evidence>
<organism evidence="3 4">
    <name type="scientific">Nocardioides humi</name>
    <dbReference type="NCBI Taxonomy" id="449461"/>
    <lineage>
        <taxon>Bacteria</taxon>
        <taxon>Bacillati</taxon>
        <taxon>Actinomycetota</taxon>
        <taxon>Actinomycetes</taxon>
        <taxon>Propionibacteriales</taxon>
        <taxon>Nocardioidaceae</taxon>
        <taxon>Nocardioides</taxon>
    </lineage>
</organism>
<evidence type="ECO:0008006" key="5">
    <source>
        <dbReference type="Google" id="ProtNLM"/>
    </source>
</evidence>
<evidence type="ECO:0000313" key="4">
    <source>
        <dbReference type="Proteomes" id="UP001500842"/>
    </source>
</evidence>
<keyword evidence="4" id="KW-1185">Reference proteome</keyword>
<proteinExistence type="predicted"/>
<dbReference type="PROSITE" id="PS51257">
    <property type="entry name" value="PROKAR_LIPOPROTEIN"/>
    <property type="match status" value="1"/>
</dbReference>
<gene>
    <name evidence="3" type="ORF">GCM10009788_43460</name>
</gene>
<feature type="compositionally biased region" description="Low complexity" evidence="1">
    <location>
        <begin position="45"/>
        <end position="56"/>
    </location>
</feature>